<keyword evidence="3" id="KW-0012">Acyltransferase</keyword>
<organism evidence="4 5">
    <name type="scientific">Halarcobacter ebronensis</name>
    <dbReference type="NCBI Taxonomy" id="1462615"/>
    <lineage>
        <taxon>Bacteria</taxon>
        <taxon>Pseudomonadati</taxon>
        <taxon>Campylobacterota</taxon>
        <taxon>Epsilonproteobacteria</taxon>
        <taxon>Campylobacterales</taxon>
        <taxon>Arcobacteraceae</taxon>
        <taxon>Halarcobacter</taxon>
    </lineage>
</organism>
<evidence type="ECO:0000256" key="3">
    <source>
        <dbReference type="ARBA" id="ARBA00023315"/>
    </source>
</evidence>
<dbReference type="Gene3D" id="3.40.630.70">
    <property type="entry name" value="Leucyl/phenylalanyl-tRNA-protein transferase, C-terminal domain"/>
    <property type="match status" value="1"/>
</dbReference>
<dbReference type="InterPro" id="IPR004616">
    <property type="entry name" value="Leu/Phe-tRNA_Trfase"/>
</dbReference>
<gene>
    <name evidence="4" type="ORF">CRV07_04515</name>
</gene>
<accession>A0A4Q1ARG2</accession>
<dbReference type="InterPro" id="IPR016181">
    <property type="entry name" value="Acyl_CoA_acyltransferase"/>
</dbReference>
<dbReference type="Pfam" id="PF03588">
    <property type="entry name" value="Leu_Phe_trans"/>
    <property type="match status" value="1"/>
</dbReference>
<protein>
    <recommendedName>
        <fullName evidence="6">Leucyl/phenylalanyl-tRNA--protein transferase</fullName>
    </recommendedName>
</protein>
<dbReference type="InterPro" id="IPR042203">
    <property type="entry name" value="Leu/Phe-tRNA_Trfase_C"/>
</dbReference>
<dbReference type="GO" id="GO:0005737">
    <property type="term" value="C:cytoplasm"/>
    <property type="evidence" value="ECO:0007669"/>
    <property type="project" value="TreeGrafter"/>
</dbReference>
<proteinExistence type="predicted"/>
<sequence length="209" mass="24969">MNENYYWSDDFSNEFYIKAAQCGFITTSMYTKDNLFILLPEIQYEYAILNFEDIKIDKKVKKILEKKEYKFTINESFDEVLNKIQVYHKNSWINDNYIKIINNIKNTKLNSNFKFITIEVSDLVTNKLISGEIGYKIGKTYTSLSGFTTREKKYNCWGKLQLVLLNDFLKNNDYKLWNLGHPQLQYKIDLGAKIYNRKDFIDRWKSSIK</sequence>
<dbReference type="Proteomes" id="UP000289758">
    <property type="component" value="Unassembled WGS sequence"/>
</dbReference>
<dbReference type="OrthoDB" id="570538at2"/>
<reference evidence="4 5" key="1">
    <citation type="submission" date="2017-10" db="EMBL/GenBank/DDBJ databases">
        <title>Genomics of the genus Arcobacter.</title>
        <authorList>
            <person name="Perez-Cataluna A."/>
            <person name="Figueras M.J."/>
        </authorList>
    </citation>
    <scope>NUCLEOTIDE SEQUENCE [LARGE SCALE GENOMIC DNA]</scope>
    <source>
        <strain evidence="4 5">CECT 8441</strain>
    </source>
</reference>
<dbReference type="GO" id="GO:0008914">
    <property type="term" value="F:leucyl-tRNA--protein transferase activity"/>
    <property type="evidence" value="ECO:0007669"/>
    <property type="project" value="InterPro"/>
</dbReference>
<dbReference type="PANTHER" id="PTHR30098">
    <property type="entry name" value="LEUCYL/PHENYLALANYL-TRNA--PROTEIN TRANSFERASE"/>
    <property type="match status" value="1"/>
</dbReference>
<keyword evidence="2" id="KW-0808">Transferase</keyword>
<evidence type="ECO:0008006" key="6">
    <source>
        <dbReference type="Google" id="ProtNLM"/>
    </source>
</evidence>
<evidence type="ECO:0000313" key="4">
    <source>
        <dbReference type="EMBL" id="RXK07729.1"/>
    </source>
</evidence>
<keyword evidence="5" id="KW-1185">Reference proteome</keyword>
<evidence type="ECO:0000256" key="1">
    <source>
        <dbReference type="ARBA" id="ARBA00022490"/>
    </source>
</evidence>
<dbReference type="SUPFAM" id="SSF55729">
    <property type="entry name" value="Acyl-CoA N-acyltransferases (Nat)"/>
    <property type="match status" value="1"/>
</dbReference>
<dbReference type="EMBL" id="PDKK01000002">
    <property type="protein sequence ID" value="RXK07729.1"/>
    <property type="molecule type" value="Genomic_DNA"/>
</dbReference>
<comment type="caution">
    <text evidence="4">The sequence shown here is derived from an EMBL/GenBank/DDBJ whole genome shotgun (WGS) entry which is preliminary data.</text>
</comment>
<evidence type="ECO:0000256" key="2">
    <source>
        <dbReference type="ARBA" id="ARBA00022679"/>
    </source>
</evidence>
<dbReference type="GO" id="GO:0030163">
    <property type="term" value="P:protein catabolic process"/>
    <property type="evidence" value="ECO:0007669"/>
    <property type="project" value="InterPro"/>
</dbReference>
<dbReference type="RefSeq" id="WP_129086593.1">
    <property type="nucleotide sequence ID" value="NZ_CP053836.1"/>
</dbReference>
<evidence type="ECO:0000313" key="5">
    <source>
        <dbReference type="Proteomes" id="UP000289758"/>
    </source>
</evidence>
<dbReference type="PANTHER" id="PTHR30098:SF2">
    <property type="entry name" value="LEUCYL_PHENYLALANYL-TRNA--PROTEIN TRANSFERASE"/>
    <property type="match status" value="1"/>
</dbReference>
<dbReference type="AlphaFoldDB" id="A0A4Q1ARG2"/>
<name>A0A4Q1ARG2_9BACT</name>
<keyword evidence="1" id="KW-0963">Cytoplasm</keyword>